<dbReference type="EMBL" id="JBIEKR010000006">
    <property type="protein sequence ID" value="MFG6273267.1"/>
    <property type="molecule type" value="Genomic_DNA"/>
</dbReference>
<comment type="caution">
    <text evidence="1">The sequence shown here is derived from an EMBL/GenBank/DDBJ whole genome shotgun (WGS) entry which is preliminary data.</text>
</comment>
<accession>A0ABW7DQI3</accession>
<dbReference type="RefSeq" id="WP_059076850.1">
    <property type="nucleotide sequence ID" value="NZ_CP011940.1"/>
</dbReference>
<dbReference type="Pfam" id="PF05489">
    <property type="entry name" value="Phage_tail_X"/>
    <property type="match status" value="1"/>
</dbReference>
<dbReference type="InterPro" id="IPR008861">
    <property type="entry name" value="GpX-like"/>
</dbReference>
<gene>
    <name evidence="1" type="ORF">ACGTZG_08710</name>
</gene>
<evidence type="ECO:0000313" key="2">
    <source>
        <dbReference type="Proteomes" id="UP001605989"/>
    </source>
</evidence>
<dbReference type="Proteomes" id="UP001605989">
    <property type="component" value="Unassembled WGS sequence"/>
</dbReference>
<evidence type="ECO:0000313" key="1">
    <source>
        <dbReference type="EMBL" id="MFG6273267.1"/>
    </source>
</evidence>
<protein>
    <submittedName>
        <fullName evidence="1">Tail protein X</fullName>
    </submittedName>
</protein>
<reference evidence="1 2" key="1">
    <citation type="submission" date="2024-10" db="EMBL/GenBank/DDBJ databases">
        <authorList>
            <person name="Sang B.-I."/>
            <person name="Prabhaharan D."/>
        </authorList>
    </citation>
    <scope>NUCLEOTIDE SEQUENCE [LARGE SCALE GENOMIC DNA]</scope>
    <source>
        <strain evidence="1 2">MH</strain>
    </source>
</reference>
<organism evidence="1 2">
    <name type="scientific">Megasphaera hexanoica</name>
    <dbReference type="NCBI Taxonomy" id="1675036"/>
    <lineage>
        <taxon>Bacteria</taxon>
        <taxon>Bacillati</taxon>
        <taxon>Bacillota</taxon>
        <taxon>Negativicutes</taxon>
        <taxon>Veillonellales</taxon>
        <taxon>Veillonellaceae</taxon>
        <taxon>Megasphaera</taxon>
    </lineage>
</organism>
<keyword evidence="2" id="KW-1185">Reference proteome</keyword>
<name>A0ABW7DQI3_9FIRM</name>
<sequence length="67" mass="7716">MSNAYSTVQGDMWDMISYRVYGSEKYVKILLEANPEYRDVVVFPADIVLTCPTITPTDTTKLPPWKR</sequence>
<proteinExistence type="predicted"/>